<keyword evidence="6 7" id="KW-0472">Membrane</keyword>
<sequence length="303" mass="32015">MTTEAGTVPPRRWASGRLADAVPVLVTTLVVLILWYAGAAWLNLPQAEEALTRSGKPFGGLDLLLQTYSMKRPILPTPDQVVVELWGSLTGYPLTSPRNLLFHAAVTAQAALTGLAMGVALGTLLAVGIVYTRTLDASLLPWVIASQTVPILAIAPMIVVILGNLGFTGLLPKAVICMYLCFFPITVGMVKGLRSADPLWLDLMRTYSAGGLRAFWSLRLPASLPFLFASLKVSVAISVTGAIVGELPTGGQAGLGARLLSGSYYGQTVQIWAALVMAALLSVLLIAVLRGIERLVLGRGGVR</sequence>
<evidence type="ECO:0000256" key="7">
    <source>
        <dbReference type="RuleBase" id="RU363032"/>
    </source>
</evidence>
<name>A0A3S0KEJ5_9PROT</name>
<proteinExistence type="inferred from homology"/>
<dbReference type="GO" id="GO:0055085">
    <property type="term" value="P:transmembrane transport"/>
    <property type="evidence" value="ECO:0007669"/>
    <property type="project" value="InterPro"/>
</dbReference>
<dbReference type="Gene3D" id="1.10.3720.10">
    <property type="entry name" value="MetI-like"/>
    <property type="match status" value="1"/>
</dbReference>
<dbReference type="InterPro" id="IPR035906">
    <property type="entry name" value="MetI-like_sf"/>
</dbReference>
<keyword evidence="10" id="KW-1185">Reference proteome</keyword>
<evidence type="ECO:0000256" key="3">
    <source>
        <dbReference type="ARBA" id="ARBA00022475"/>
    </source>
</evidence>
<accession>A0A3S0KEJ5</accession>
<comment type="caution">
    <text evidence="9">The sequence shown here is derived from an EMBL/GenBank/DDBJ whole genome shotgun (WGS) entry which is preliminary data.</text>
</comment>
<dbReference type="SUPFAM" id="SSF161098">
    <property type="entry name" value="MetI-like"/>
    <property type="match status" value="1"/>
</dbReference>
<evidence type="ECO:0000256" key="4">
    <source>
        <dbReference type="ARBA" id="ARBA00022692"/>
    </source>
</evidence>
<dbReference type="EMBL" id="RXMA01000001">
    <property type="protein sequence ID" value="RTR24545.1"/>
    <property type="molecule type" value="Genomic_DNA"/>
</dbReference>
<evidence type="ECO:0000256" key="2">
    <source>
        <dbReference type="ARBA" id="ARBA00022448"/>
    </source>
</evidence>
<evidence type="ECO:0000256" key="5">
    <source>
        <dbReference type="ARBA" id="ARBA00022989"/>
    </source>
</evidence>
<feature type="transmembrane region" description="Helical" evidence="7">
    <location>
        <begin position="100"/>
        <end position="127"/>
    </location>
</feature>
<evidence type="ECO:0000256" key="1">
    <source>
        <dbReference type="ARBA" id="ARBA00004651"/>
    </source>
</evidence>
<protein>
    <submittedName>
        <fullName evidence="9">ABC transporter permease</fullName>
    </submittedName>
</protein>
<dbReference type="Proteomes" id="UP000277007">
    <property type="component" value="Unassembled WGS sequence"/>
</dbReference>
<reference evidence="9 10" key="1">
    <citation type="submission" date="2018-12" db="EMBL/GenBank/DDBJ databases">
        <authorList>
            <person name="Yang Y."/>
        </authorList>
    </citation>
    <scope>NUCLEOTIDE SEQUENCE [LARGE SCALE GENOMIC DNA]</scope>
    <source>
        <strain evidence="9 10">L-25-5w-1</strain>
    </source>
</reference>
<comment type="similarity">
    <text evidence="7">Belongs to the binding-protein-dependent transport system permease family.</text>
</comment>
<dbReference type="PANTHER" id="PTHR30151">
    <property type="entry name" value="ALKANE SULFONATE ABC TRANSPORTER-RELATED, MEMBRANE SUBUNIT"/>
    <property type="match status" value="1"/>
</dbReference>
<gene>
    <name evidence="9" type="ORF">EJ903_01950</name>
</gene>
<feature type="domain" description="ABC transmembrane type-1" evidence="8">
    <location>
        <begin position="100"/>
        <end position="293"/>
    </location>
</feature>
<dbReference type="InterPro" id="IPR000515">
    <property type="entry name" value="MetI-like"/>
</dbReference>
<dbReference type="GO" id="GO:0005886">
    <property type="term" value="C:plasma membrane"/>
    <property type="evidence" value="ECO:0007669"/>
    <property type="project" value="UniProtKB-SubCell"/>
</dbReference>
<evidence type="ECO:0000313" key="9">
    <source>
        <dbReference type="EMBL" id="RTR24545.1"/>
    </source>
</evidence>
<feature type="transmembrane region" description="Helical" evidence="7">
    <location>
        <begin position="139"/>
        <end position="164"/>
    </location>
</feature>
<feature type="transmembrane region" description="Helical" evidence="7">
    <location>
        <begin position="222"/>
        <end position="244"/>
    </location>
</feature>
<dbReference type="Pfam" id="PF00528">
    <property type="entry name" value="BPD_transp_1"/>
    <property type="match status" value="1"/>
</dbReference>
<keyword evidence="3" id="KW-1003">Cell membrane</keyword>
<keyword evidence="5 7" id="KW-1133">Transmembrane helix</keyword>
<evidence type="ECO:0000256" key="6">
    <source>
        <dbReference type="ARBA" id="ARBA00023136"/>
    </source>
</evidence>
<evidence type="ECO:0000259" key="8">
    <source>
        <dbReference type="PROSITE" id="PS50928"/>
    </source>
</evidence>
<dbReference type="OrthoDB" id="4926350at2"/>
<dbReference type="PROSITE" id="PS50928">
    <property type="entry name" value="ABC_TM1"/>
    <property type="match status" value="1"/>
</dbReference>
<organism evidence="9 10">
    <name type="scientific">Azospirillum griseum</name>
    <dbReference type="NCBI Taxonomy" id="2496639"/>
    <lineage>
        <taxon>Bacteria</taxon>
        <taxon>Pseudomonadati</taxon>
        <taxon>Pseudomonadota</taxon>
        <taxon>Alphaproteobacteria</taxon>
        <taxon>Rhodospirillales</taxon>
        <taxon>Azospirillaceae</taxon>
        <taxon>Azospirillum</taxon>
    </lineage>
</organism>
<dbReference type="AlphaFoldDB" id="A0A3S0KEJ5"/>
<comment type="subcellular location">
    <subcellularLocation>
        <location evidence="1 7">Cell membrane</location>
        <topology evidence="1 7">Multi-pass membrane protein</topology>
    </subcellularLocation>
</comment>
<keyword evidence="4 7" id="KW-0812">Transmembrane</keyword>
<feature type="transmembrane region" description="Helical" evidence="7">
    <location>
        <begin position="170"/>
        <end position="190"/>
    </location>
</feature>
<dbReference type="PANTHER" id="PTHR30151:SF20">
    <property type="entry name" value="ABC TRANSPORTER PERMEASE PROTEIN HI_0355-RELATED"/>
    <property type="match status" value="1"/>
</dbReference>
<feature type="transmembrane region" description="Helical" evidence="7">
    <location>
        <begin position="264"/>
        <end position="289"/>
    </location>
</feature>
<feature type="transmembrane region" description="Helical" evidence="7">
    <location>
        <begin position="21"/>
        <end position="42"/>
    </location>
</feature>
<dbReference type="RefSeq" id="WP_126611559.1">
    <property type="nucleotide sequence ID" value="NZ_JBHUCY010000008.1"/>
</dbReference>
<keyword evidence="2 7" id="KW-0813">Transport</keyword>
<evidence type="ECO:0000313" key="10">
    <source>
        <dbReference type="Proteomes" id="UP000277007"/>
    </source>
</evidence>